<evidence type="ECO:0000313" key="6">
    <source>
        <dbReference type="Proteomes" id="UP000473885"/>
    </source>
</evidence>
<evidence type="ECO:0000256" key="2">
    <source>
        <dbReference type="ARBA" id="ARBA00005046"/>
    </source>
</evidence>
<sequence>MFKVGIITASDKGFKNERVDESGKVIKEIICNKGYTVDEYIILPDDKEQLKNELIKMCDVLKVNLVLTTGGTGFSKRDVTPEATLEVIERETPGISEAMRFNSLNYTPRAMLSRGVSGIRNNTLIINLPGSPKAVRECLDYILDSIHHGLEILLGLDSECSR</sequence>
<dbReference type="InterPro" id="IPR008284">
    <property type="entry name" value="MoCF_biosynth_CS"/>
</dbReference>
<comment type="pathway">
    <text evidence="2">Cofactor biosynthesis; molybdopterin biosynthesis.</text>
</comment>
<dbReference type="Pfam" id="PF00994">
    <property type="entry name" value="MoCF_biosynth"/>
    <property type="match status" value="1"/>
</dbReference>
<comment type="caution">
    <text evidence="5">The sequence shown here is derived from an EMBL/GenBank/DDBJ whole genome shotgun (WGS) entry which is preliminary data.</text>
</comment>
<dbReference type="PANTHER" id="PTHR43764:SF1">
    <property type="entry name" value="MOLYBDOPTERIN MOLYBDOTRANSFERASE"/>
    <property type="match status" value="1"/>
</dbReference>
<dbReference type="PANTHER" id="PTHR43764">
    <property type="entry name" value="MOLYBDENUM COFACTOR BIOSYNTHESIS"/>
    <property type="match status" value="1"/>
</dbReference>
<dbReference type="GO" id="GO:0006777">
    <property type="term" value="P:Mo-molybdopterin cofactor biosynthetic process"/>
    <property type="evidence" value="ECO:0007669"/>
    <property type="project" value="UniProtKB-KW"/>
</dbReference>
<dbReference type="Proteomes" id="UP000473885">
    <property type="component" value="Unassembled WGS sequence"/>
</dbReference>
<evidence type="ECO:0000259" key="4">
    <source>
        <dbReference type="SMART" id="SM00852"/>
    </source>
</evidence>
<accession>A0A6M0R9C1</accession>
<dbReference type="EMBL" id="SXDP01000004">
    <property type="protein sequence ID" value="NEZ46864.1"/>
    <property type="molecule type" value="Genomic_DNA"/>
</dbReference>
<organism evidence="5 6">
    <name type="scientific">Clostridium niameyense</name>
    <dbReference type="NCBI Taxonomy" id="1622073"/>
    <lineage>
        <taxon>Bacteria</taxon>
        <taxon>Bacillati</taxon>
        <taxon>Bacillota</taxon>
        <taxon>Clostridia</taxon>
        <taxon>Eubacteriales</taxon>
        <taxon>Clostridiaceae</taxon>
        <taxon>Clostridium</taxon>
    </lineage>
</organism>
<keyword evidence="6" id="KW-1185">Reference proteome</keyword>
<dbReference type="SMART" id="SM00852">
    <property type="entry name" value="MoCF_biosynth"/>
    <property type="match status" value="1"/>
</dbReference>
<dbReference type="RefSeq" id="WP_163249044.1">
    <property type="nucleotide sequence ID" value="NZ_SXDP01000004.1"/>
</dbReference>
<dbReference type="SUPFAM" id="SSF53218">
    <property type="entry name" value="Molybdenum cofactor biosynthesis proteins"/>
    <property type="match status" value="1"/>
</dbReference>
<name>A0A6M0R9C1_9CLOT</name>
<evidence type="ECO:0000313" key="5">
    <source>
        <dbReference type="EMBL" id="NEZ46864.1"/>
    </source>
</evidence>
<proteinExistence type="predicted"/>
<gene>
    <name evidence="5" type="ORF">FDF74_06505</name>
</gene>
<protein>
    <submittedName>
        <fullName evidence="5">MogA/MoaB family molybdenum cofactor biosynthesis protein</fullName>
    </submittedName>
</protein>
<reference evidence="5 6" key="1">
    <citation type="submission" date="2019-04" db="EMBL/GenBank/DDBJ databases">
        <title>Genome sequencing of Clostridium botulinum Groups I-IV and Clostridium butyricum.</title>
        <authorList>
            <person name="Brunt J."/>
            <person name="Van Vliet A.H.M."/>
            <person name="Stringer S.C."/>
            <person name="Carter A.T."/>
            <person name="Peck M.W."/>
        </authorList>
    </citation>
    <scope>NUCLEOTIDE SEQUENCE [LARGE SCALE GENOMIC DNA]</scope>
    <source>
        <strain evidence="5 6">IFR 18/094</strain>
    </source>
</reference>
<keyword evidence="3" id="KW-0501">Molybdenum cofactor biosynthesis</keyword>
<feature type="domain" description="MoaB/Mog" evidence="4">
    <location>
        <begin position="5"/>
        <end position="149"/>
    </location>
</feature>
<dbReference type="CDD" id="cd00886">
    <property type="entry name" value="MogA_MoaB"/>
    <property type="match status" value="1"/>
</dbReference>
<evidence type="ECO:0000256" key="1">
    <source>
        <dbReference type="ARBA" id="ARBA00003487"/>
    </source>
</evidence>
<dbReference type="PROSITE" id="PS01078">
    <property type="entry name" value="MOCF_BIOSYNTHESIS_1"/>
    <property type="match status" value="1"/>
</dbReference>
<dbReference type="InterPro" id="IPR036425">
    <property type="entry name" value="MoaB/Mog-like_dom_sf"/>
</dbReference>
<dbReference type="InterPro" id="IPR051920">
    <property type="entry name" value="MPT_Adenylyltrnsfr/MoaC-Rel"/>
</dbReference>
<dbReference type="NCBIfam" id="TIGR00177">
    <property type="entry name" value="molyb_syn"/>
    <property type="match status" value="1"/>
</dbReference>
<comment type="function">
    <text evidence="1">May be involved in the biosynthesis of molybdopterin.</text>
</comment>
<dbReference type="UniPathway" id="UPA00344"/>
<evidence type="ECO:0000256" key="3">
    <source>
        <dbReference type="ARBA" id="ARBA00023150"/>
    </source>
</evidence>
<dbReference type="InterPro" id="IPR001453">
    <property type="entry name" value="MoaB/Mog_dom"/>
</dbReference>
<dbReference type="AlphaFoldDB" id="A0A6M0R9C1"/>
<dbReference type="Gene3D" id="3.40.980.10">
    <property type="entry name" value="MoaB/Mog-like domain"/>
    <property type="match status" value="1"/>
</dbReference>